<dbReference type="eggNOG" id="COG5545">
    <property type="taxonomic scope" value="Bacteria"/>
</dbReference>
<dbReference type="InterPro" id="IPR014819">
    <property type="entry name" value="PriCT_2"/>
</dbReference>
<gene>
    <name evidence="3" type="ORF">HMPREF0665_02580</name>
</gene>
<dbReference type="GO" id="GO:0016817">
    <property type="term" value="F:hydrolase activity, acting on acid anhydrides"/>
    <property type="evidence" value="ECO:0007669"/>
    <property type="project" value="InterPro"/>
</dbReference>
<dbReference type="HOGENOM" id="CLU_949456_0_0_10"/>
<dbReference type="Pfam" id="PF08707">
    <property type="entry name" value="PriCT_2"/>
    <property type="match status" value="1"/>
</dbReference>
<dbReference type="AlphaFoldDB" id="D7NG73"/>
<proteinExistence type="predicted"/>
<feature type="domain" description="BT4734-like N-terminal" evidence="2">
    <location>
        <begin position="53"/>
        <end position="172"/>
    </location>
</feature>
<evidence type="ECO:0000259" key="1">
    <source>
        <dbReference type="Pfam" id="PF08707"/>
    </source>
</evidence>
<feature type="domain" description="Primase C-terminal 2" evidence="1">
    <location>
        <begin position="216"/>
        <end position="280"/>
    </location>
</feature>
<protein>
    <submittedName>
        <fullName evidence="3">VirE N-domain protein</fullName>
    </submittedName>
</protein>
<dbReference type="Proteomes" id="UP000003805">
    <property type="component" value="Unassembled WGS sequence"/>
</dbReference>
<organism evidence="3 4">
    <name type="scientific">Segatella oris C735</name>
    <dbReference type="NCBI Taxonomy" id="563008"/>
    <lineage>
        <taxon>Bacteria</taxon>
        <taxon>Pseudomonadati</taxon>
        <taxon>Bacteroidota</taxon>
        <taxon>Bacteroidia</taxon>
        <taxon>Bacteroidales</taxon>
        <taxon>Prevotellaceae</taxon>
        <taxon>Segatella</taxon>
    </lineage>
</organism>
<sequence>MISLLDTKISYYSNIKDNVGTEISLRDFLFCDQYKEQIEHIRSISDENVQKRLKLQLPLATISGTFAPVRKAENLVTHSNLLCIDIDKKDNMGIAWFDDLKNEWHNIPQILYAGRSIRGKGWFAIFRIAYIDKHKAQFEALQRDFANSGLIIDKSCKDVSRMRFISYDPEPYVNVDATLYTKVWLEPKPTIHVSYSGSDMEQVEKCCRLIVDRGIDITATYDDWFHVGAALASLGESGRSSFYLVSSQNPKYKAAETDKKFDNLLRNVSSINIGTFFHICSQYGINWKEDRL</sequence>
<reference evidence="3 4" key="1">
    <citation type="submission" date="2010-02" db="EMBL/GenBank/DDBJ databases">
        <title>The Genome Sequence of Prevotella oris strain C735.</title>
        <authorList>
            <consortium name="The Broad Institute Genome Sequencing Platform"/>
            <person name="Ward D."/>
            <person name="Feldgarden M."/>
            <person name="Earl A."/>
            <person name="Young S.K."/>
            <person name="Zeng Q."/>
            <person name="Koehrsen M."/>
            <person name="Alvarado L."/>
            <person name="Berlin A."/>
            <person name="Bochicchio J."/>
            <person name="Borenstein D."/>
            <person name="Chapman S.B."/>
            <person name="Chen Z."/>
            <person name="Engels R."/>
            <person name="Freedman E."/>
            <person name="Gellesch M."/>
            <person name="Goldberg J."/>
            <person name="Griggs A."/>
            <person name="Gujja S."/>
            <person name="Heilman E."/>
            <person name="Heiman D."/>
            <person name="Hepburn T."/>
            <person name="Howarth C."/>
            <person name="Jen D."/>
            <person name="Larson L."/>
            <person name="Mehta T."/>
            <person name="Park D."/>
            <person name="Pearson M."/>
            <person name="Roberts A."/>
            <person name="Saif S."/>
            <person name="Shea T."/>
            <person name="Shenoy N."/>
            <person name="Sisk P."/>
            <person name="Stolte C."/>
            <person name="Sykes S."/>
            <person name="Thomson T."/>
            <person name="Walk T."/>
            <person name="White J."/>
            <person name="Yandava C."/>
            <person name="Sibley C.D."/>
            <person name="Field T.R."/>
            <person name="Grinwis M."/>
            <person name="Eshaghurshan C.S."/>
            <person name="Surette M.G."/>
            <person name="Haas B."/>
            <person name="Nusbaum C."/>
            <person name="Birren B."/>
        </authorList>
    </citation>
    <scope>NUCLEOTIDE SEQUENCE [LARGE SCALE GENOMIC DNA]</scope>
    <source>
        <strain evidence="3 4">C735</strain>
    </source>
</reference>
<evidence type="ECO:0000313" key="3">
    <source>
        <dbReference type="EMBL" id="EFI47461.1"/>
    </source>
</evidence>
<dbReference type="EMBL" id="GL349576">
    <property type="protein sequence ID" value="EFI47461.1"/>
    <property type="molecule type" value="Genomic_DNA"/>
</dbReference>
<dbReference type="Pfam" id="PF08800">
    <property type="entry name" value="BT4734-like_N"/>
    <property type="match status" value="1"/>
</dbReference>
<evidence type="ECO:0000313" key="4">
    <source>
        <dbReference type="Proteomes" id="UP000003805"/>
    </source>
</evidence>
<dbReference type="RefSeq" id="WP_004378824.1">
    <property type="nucleotide sequence ID" value="NZ_GL349576.1"/>
</dbReference>
<keyword evidence="4" id="KW-1185">Reference proteome</keyword>
<accession>D7NG73</accession>
<dbReference type="InterPro" id="IPR014907">
    <property type="entry name" value="BT4734-like_N"/>
</dbReference>
<evidence type="ECO:0000259" key="2">
    <source>
        <dbReference type="Pfam" id="PF08800"/>
    </source>
</evidence>
<name>D7NG73_9BACT</name>